<dbReference type="InterPro" id="IPR025997">
    <property type="entry name" value="SBP_2_dom"/>
</dbReference>
<dbReference type="Pfam" id="PF00356">
    <property type="entry name" value="LacI"/>
    <property type="match status" value="1"/>
</dbReference>
<evidence type="ECO:0000256" key="2">
    <source>
        <dbReference type="ARBA" id="ARBA00023125"/>
    </source>
</evidence>
<organism evidence="5">
    <name type="scientific">Rhizobium sp. ZPR3</name>
    <dbReference type="NCBI Taxonomy" id="3158967"/>
    <lineage>
        <taxon>Bacteria</taxon>
        <taxon>Pseudomonadati</taxon>
        <taxon>Pseudomonadota</taxon>
        <taxon>Alphaproteobacteria</taxon>
        <taxon>Hyphomicrobiales</taxon>
        <taxon>Rhizobiaceae</taxon>
        <taxon>Rhizobium/Agrobacterium group</taxon>
        <taxon>Rhizobium</taxon>
    </lineage>
</organism>
<dbReference type="RefSeq" id="WP_174171898.1">
    <property type="nucleotide sequence ID" value="NZ_CP157961.1"/>
</dbReference>
<dbReference type="PANTHER" id="PTHR30146:SF152">
    <property type="entry name" value="TRANSCRIPTIONAL REGULATORY PROTEIN"/>
    <property type="match status" value="1"/>
</dbReference>
<evidence type="ECO:0000256" key="3">
    <source>
        <dbReference type="ARBA" id="ARBA00023163"/>
    </source>
</evidence>
<dbReference type="InterPro" id="IPR000843">
    <property type="entry name" value="HTH_LacI"/>
</dbReference>
<dbReference type="GO" id="GO:0000976">
    <property type="term" value="F:transcription cis-regulatory region binding"/>
    <property type="evidence" value="ECO:0007669"/>
    <property type="project" value="TreeGrafter"/>
</dbReference>
<dbReference type="Gene3D" id="3.40.50.2300">
    <property type="match status" value="2"/>
</dbReference>
<dbReference type="SUPFAM" id="SSF47413">
    <property type="entry name" value="lambda repressor-like DNA-binding domains"/>
    <property type="match status" value="1"/>
</dbReference>
<dbReference type="AlphaFoldDB" id="A0AAU7S024"/>
<dbReference type="EMBL" id="CP157961">
    <property type="protein sequence ID" value="XBT95729.1"/>
    <property type="molecule type" value="Genomic_DNA"/>
</dbReference>
<dbReference type="InterPro" id="IPR010982">
    <property type="entry name" value="Lambda_DNA-bd_dom_sf"/>
</dbReference>
<dbReference type="CDD" id="cd06307">
    <property type="entry name" value="PBP1_sugar_binding"/>
    <property type="match status" value="1"/>
</dbReference>
<dbReference type="PROSITE" id="PS00356">
    <property type="entry name" value="HTH_LACI_1"/>
    <property type="match status" value="1"/>
</dbReference>
<keyword evidence="5" id="KW-0614">Plasmid</keyword>
<reference evidence="5" key="1">
    <citation type="submission" date="2024-06" db="EMBL/GenBank/DDBJ databases">
        <authorList>
            <person name="Li T."/>
            <person name="Gao R."/>
        </authorList>
    </citation>
    <scope>NUCLEOTIDE SEQUENCE</scope>
    <source>
        <strain evidence="5">ZPR3</strain>
        <plasmid evidence="5">unnamed1</plasmid>
    </source>
</reference>
<dbReference type="PROSITE" id="PS50932">
    <property type="entry name" value="HTH_LACI_2"/>
    <property type="match status" value="1"/>
</dbReference>
<keyword evidence="1" id="KW-0805">Transcription regulation</keyword>
<evidence type="ECO:0000313" key="5">
    <source>
        <dbReference type="EMBL" id="XBT95729.1"/>
    </source>
</evidence>
<proteinExistence type="predicted"/>
<protein>
    <submittedName>
        <fullName evidence="5">LacI family DNA-binding transcriptional regulator</fullName>
    </submittedName>
</protein>
<sequence>MRRPTISDLAKASGVSVATIDRVLNGRLPVREQTARRVYEAAQEIGYHAVGLLRQRVFEDVPRYQLAFLLQKPTQSFYQAFAKEIEAAAAATTTAKLHIQIDYPVVSTPSAIVEKVRALAARNQAVAVVAPDYPAVEAIVDELKERRIPVFSVLSDFAAGVREGYLGLDNRKVGRSAAWTIARTARKPGKVACFVGSHRFHGHELREMGFRSYFRENAPEFEVLETLINLDAVDVTHEATLDLLQKHPDLIGLYVAGGGMEGAIAALREENRAGDVTLIVNELVPESKGALMDGTVAMAICTPLPLLCRELITQMVSSVEGSAQTTARQTFFPFEIYISENI</sequence>
<dbReference type="CDD" id="cd01392">
    <property type="entry name" value="HTH_LacI"/>
    <property type="match status" value="1"/>
</dbReference>
<name>A0AAU7S024_9HYPH</name>
<accession>A0AAU7S024</accession>
<keyword evidence="3" id="KW-0804">Transcription</keyword>
<evidence type="ECO:0000259" key="4">
    <source>
        <dbReference type="PROSITE" id="PS50932"/>
    </source>
</evidence>
<dbReference type="GO" id="GO:0003700">
    <property type="term" value="F:DNA-binding transcription factor activity"/>
    <property type="evidence" value="ECO:0007669"/>
    <property type="project" value="TreeGrafter"/>
</dbReference>
<geneLocation type="plasmid" evidence="5">
    <name>unnamed1</name>
</geneLocation>
<evidence type="ECO:0000256" key="1">
    <source>
        <dbReference type="ARBA" id="ARBA00023015"/>
    </source>
</evidence>
<dbReference type="PANTHER" id="PTHR30146">
    <property type="entry name" value="LACI-RELATED TRANSCRIPTIONAL REPRESSOR"/>
    <property type="match status" value="1"/>
</dbReference>
<dbReference type="SMART" id="SM00354">
    <property type="entry name" value="HTH_LACI"/>
    <property type="match status" value="1"/>
</dbReference>
<dbReference type="Gene3D" id="1.10.260.40">
    <property type="entry name" value="lambda repressor-like DNA-binding domains"/>
    <property type="match status" value="1"/>
</dbReference>
<feature type="domain" description="HTH lacI-type" evidence="4">
    <location>
        <begin position="4"/>
        <end position="58"/>
    </location>
</feature>
<gene>
    <name evidence="5" type="ORF">ABM479_27770</name>
</gene>
<dbReference type="Pfam" id="PF13407">
    <property type="entry name" value="Peripla_BP_4"/>
    <property type="match status" value="1"/>
</dbReference>
<keyword evidence="2 5" id="KW-0238">DNA-binding</keyword>
<dbReference type="InterPro" id="IPR028082">
    <property type="entry name" value="Peripla_BP_I"/>
</dbReference>
<dbReference type="SUPFAM" id="SSF53822">
    <property type="entry name" value="Periplasmic binding protein-like I"/>
    <property type="match status" value="1"/>
</dbReference>